<dbReference type="Pfam" id="PF13472">
    <property type="entry name" value="Lipase_GDSL_2"/>
    <property type="match status" value="1"/>
</dbReference>
<organism evidence="2 3">
    <name type="scientific">Nocardioides seonyuensis</name>
    <dbReference type="NCBI Taxonomy" id="2518371"/>
    <lineage>
        <taxon>Bacteria</taxon>
        <taxon>Bacillati</taxon>
        <taxon>Actinomycetota</taxon>
        <taxon>Actinomycetes</taxon>
        <taxon>Propionibacteriales</taxon>
        <taxon>Nocardioidaceae</taxon>
        <taxon>Nocardioides</taxon>
    </lineage>
</organism>
<keyword evidence="3" id="KW-1185">Reference proteome</keyword>
<dbReference type="InterPro" id="IPR051532">
    <property type="entry name" value="Ester_Hydrolysis_Enzymes"/>
</dbReference>
<dbReference type="AlphaFoldDB" id="A0A4P7IGE7"/>
<dbReference type="GO" id="GO:0016787">
    <property type="term" value="F:hydrolase activity"/>
    <property type="evidence" value="ECO:0007669"/>
    <property type="project" value="UniProtKB-KW"/>
</dbReference>
<dbReference type="Gene3D" id="3.40.50.1110">
    <property type="entry name" value="SGNH hydrolase"/>
    <property type="match status" value="1"/>
</dbReference>
<dbReference type="KEGG" id="nsn:EXE58_09830"/>
<gene>
    <name evidence="2" type="ORF">EXE58_09830</name>
</gene>
<accession>A0A4P7IGE7</accession>
<dbReference type="Proteomes" id="UP000294853">
    <property type="component" value="Chromosome"/>
</dbReference>
<reference evidence="2 3" key="1">
    <citation type="submission" date="2019-03" db="EMBL/GenBank/DDBJ databases">
        <title>Three New Species of Nocardioides, Nocardioides euryhalodurans sp. nov., Nocardioides seonyuensis sp. nov. and Nocardioides eburneoflavus sp. nov. Iolated from Soil.</title>
        <authorList>
            <person name="Roh S.G."/>
            <person name="Lee C."/>
            <person name="Kim M.-K."/>
            <person name="Kim S.B."/>
        </authorList>
    </citation>
    <scope>NUCLEOTIDE SEQUENCE [LARGE SCALE GENOMIC DNA]</scope>
    <source>
        <strain evidence="2 3">MMS17-SY207-3</strain>
    </source>
</reference>
<feature type="domain" description="SGNH hydrolase-type esterase" evidence="1">
    <location>
        <begin position="62"/>
        <end position="213"/>
    </location>
</feature>
<evidence type="ECO:0000313" key="3">
    <source>
        <dbReference type="Proteomes" id="UP000294853"/>
    </source>
</evidence>
<dbReference type="InterPro" id="IPR013830">
    <property type="entry name" value="SGNH_hydro"/>
</dbReference>
<dbReference type="RefSeq" id="WP_135267714.1">
    <property type="nucleotide sequence ID" value="NZ_CP038436.1"/>
</dbReference>
<sequence>MIHRGGTRRLVASSVVVLLCAALMALYIADRAGADVTPCQAARAASAARSDTITGSGARTVVIGDSWSVGLGLDEPAGSWPAQLPGEVHVEGFSGSGFSETASRCGDVSFAARTPRATLGGADLVVVEGGLNDFDQPPASTTRGFERLLDALADHRVVVVGPADAPSRSAGARRVDALLERLAREHHVPYVSTLDLDLDYLDDDLHLTGEGHEDFGRVVAERVGEAAAGLTR</sequence>
<evidence type="ECO:0000259" key="1">
    <source>
        <dbReference type="Pfam" id="PF13472"/>
    </source>
</evidence>
<dbReference type="PANTHER" id="PTHR30383">
    <property type="entry name" value="THIOESTERASE 1/PROTEASE 1/LYSOPHOSPHOLIPASE L1"/>
    <property type="match status" value="1"/>
</dbReference>
<dbReference type="InterPro" id="IPR036514">
    <property type="entry name" value="SGNH_hydro_sf"/>
</dbReference>
<dbReference type="EMBL" id="CP038436">
    <property type="protein sequence ID" value="QBX55723.1"/>
    <property type="molecule type" value="Genomic_DNA"/>
</dbReference>
<dbReference type="PANTHER" id="PTHR30383:SF29">
    <property type="entry name" value="SGNH HYDROLASE-TYPE ESTERASE DOMAIN-CONTAINING PROTEIN"/>
    <property type="match status" value="1"/>
</dbReference>
<proteinExistence type="predicted"/>
<keyword evidence="2" id="KW-0378">Hydrolase</keyword>
<protein>
    <submittedName>
        <fullName evidence="2">SGNH/GDSL hydrolase family protein</fullName>
    </submittedName>
</protein>
<dbReference type="OrthoDB" id="3786280at2"/>
<name>A0A4P7IGE7_9ACTN</name>
<evidence type="ECO:0000313" key="2">
    <source>
        <dbReference type="EMBL" id="QBX55723.1"/>
    </source>
</evidence>
<dbReference type="SUPFAM" id="SSF52266">
    <property type="entry name" value="SGNH hydrolase"/>
    <property type="match status" value="1"/>
</dbReference>